<sequence length="278" mass="29920">MKSEEKINLLLGKDYAGESVFQPENLLREARRQKNIPKGSIPSVCVLDPDGDIVRYLIKTGQASVNPCWACYHTTLYDFSYQGMSFGIIGCAVGASFAVLLAEQLFVSGCRLLVSITSAGIITPLESEPSFVLISEAIRDEGTSYHYLPPEKPATLSADLLIPLSASFEKAGLMAVTGKSWTTDAPYRETEKAIAKARAQGALAVEMEAAALYAFAQAKGKPVVCYAHLTNSMAQHGEDFEKGAENGSLDSLALLYHTAATLLPIISNHYANKGLHAN</sequence>
<evidence type="ECO:0000313" key="3">
    <source>
        <dbReference type="Proteomes" id="UP001168528"/>
    </source>
</evidence>
<reference evidence="2" key="1">
    <citation type="submission" date="2023-07" db="EMBL/GenBank/DDBJ databases">
        <title>The genome sequence of Rhodocytophaga aerolata KACC 12507.</title>
        <authorList>
            <person name="Zhang X."/>
        </authorList>
    </citation>
    <scope>NUCLEOTIDE SEQUENCE</scope>
    <source>
        <strain evidence="2">KACC 12507</strain>
    </source>
</reference>
<feature type="domain" description="Nucleoside phosphorylase" evidence="1">
    <location>
        <begin position="79"/>
        <end position="250"/>
    </location>
</feature>
<dbReference type="SUPFAM" id="SSF53167">
    <property type="entry name" value="Purine and uridine phosphorylases"/>
    <property type="match status" value="1"/>
</dbReference>
<evidence type="ECO:0000259" key="1">
    <source>
        <dbReference type="Pfam" id="PF01048"/>
    </source>
</evidence>
<dbReference type="Proteomes" id="UP001168528">
    <property type="component" value="Unassembled WGS sequence"/>
</dbReference>
<organism evidence="2 3">
    <name type="scientific">Rhodocytophaga aerolata</name>
    <dbReference type="NCBI Taxonomy" id="455078"/>
    <lineage>
        <taxon>Bacteria</taxon>
        <taxon>Pseudomonadati</taxon>
        <taxon>Bacteroidota</taxon>
        <taxon>Cytophagia</taxon>
        <taxon>Cytophagales</taxon>
        <taxon>Rhodocytophagaceae</taxon>
        <taxon>Rhodocytophaga</taxon>
    </lineage>
</organism>
<dbReference type="InterPro" id="IPR000845">
    <property type="entry name" value="Nucleoside_phosphorylase_d"/>
</dbReference>
<gene>
    <name evidence="2" type="ORF">Q0590_25305</name>
</gene>
<dbReference type="Pfam" id="PF01048">
    <property type="entry name" value="PNP_UDP_1"/>
    <property type="match status" value="1"/>
</dbReference>
<dbReference type="CDD" id="cd09007">
    <property type="entry name" value="NP-I_spr0068"/>
    <property type="match status" value="1"/>
</dbReference>
<dbReference type="RefSeq" id="WP_302040424.1">
    <property type="nucleotide sequence ID" value="NZ_JAUKPO010000020.1"/>
</dbReference>
<name>A0ABT8RFQ1_9BACT</name>
<keyword evidence="3" id="KW-1185">Reference proteome</keyword>
<evidence type="ECO:0000313" key="2">
    <source>
        <dbReference type="EMBL" id="MDO1449620.1"/>
    </source>
</evidence>
<accession>A0ABT8RFQ1</accession>
<dbReference type="EMBL" id="JAUKPO010000020">
    <property type="protein sequence ID" value="MDO1449620.1"/>
    <property type="molecule type" value="Genomic_DNA"/>
</dbReference>
<dbReference type="Gene3D" id="3.40.50.1580">
    <property type="entry name" value="Nucleoside phosphorylase domain"/>
    <property type="match status" value="1"/>
</dbReference>
<dbReference type="InterPro" id="IPR035994">
    <property type="entry name" value="Nucleoside_phosphorylase_sf"/>
</dbReference>
<proteinExistence type="predicted"/>
<protein>
    <submittedName>
        <fullName evidence="2">Nucleoside phosphorylase</fullName>
    </submittedName>
</protein>
<comment type="caution">
    <text evidence="2">The sequence shown here is derived from an EMBL/GenBank/DDBJ whole genome shotgun (WGS) entry which is preliminary data.</text>
</comment>